<dbReference type="InterPro" id="IPR013097">
    <property type="entry name" value="Dabb"/>
</dbReference>
<dbReference type="PANTHER" id="PTHR33178:SF10">
    <property type="entry name" value="STRESS-RESPONSE A_B BARREL DOMAIN-CONTAINING PROTEIN"/>
    <property type="match status" value="1"/>
</dbReference>
<dbReference type="SMART" id="SM00886">
    <property type="entry name" value="Dabb"/>
    <property type="match status" value="1"/>
</dbReference>
<dbReference type="Gene3D" id="3.30.70.100">
    <property type="match status" value="1"/>
</dbReference>
<dbReference type="Pfam" id="PF07876">
    <property type="entry name" value="Dabb"/>
    <property type="match status" value="1"/>
</dbReference>
<organism evidence="3 4">
    <name type="scientific">Botryobasidium botryosum (strain FD-172 SS1)</name>
    <dbReference type="NCBI Taxonomy" id="930990"/>
    <lineage>
        <taxon>Eukaryota</taxon>
        <taxon>Fungi</taxon>
        <taxon>Dikarya</taxon>
        <taxon>Basidiomycota</taxon>
        <taxon>Agaricomycotina</taxon>
        <taxon>Agaricomycetes</taxon>
        <taxon>Cantharellales</taxon>
        <taxon>Botryobasidiaceae</taxon>
        <taxon>Botryobasidium</taxon>
    </lineage>
</organism>
<evidence type="ECO:0000313" key="3">
    <source>
        <dbReference type="EMBL" id="KDQ10471.1"/>
    </source>
</evidence>
<evidence type="ECO:0000256" key="1">
    <source>
        <dbReference type="ARBA" id="ARBA00011738"/>
    </source>
</evidence>
<evidence type="ECO:0000313" key="4">
    <source>
        <dbReference type="Proteomes" id="UP000027195"/>
    </source>
</evidence>
<dbReference type="InParanoid" id="A0A067MFX7"/>
<comment type="subunit">
    <text evidence="1">Homodimer.</text>
</comment>
<dbReference type="InterPro" id="IPR044662">
    <property type="entry name" value="HS1/DABB1-like"/>
</dbReference>
<keyword evidence="4" id="KW-1185">Reference proteome</keyword>
<dbReference type="STRING" id="930990.A0A067MFX7"/>
<proteinExistence type="predicted"/>
<feature type="domain" description="Stress-response A/B barrel" evidence="2">
    <location>
        <begin position="3"/>
        <end position="105"/>
    </location>
</feature>
<dbReference type="PANTHER" id="PTHR33178">
    <property type="match status" value="1"/>
</dbReference>
<protein>
    <recommendedName>
        <fullName evidence="2">Stress-response A/B barrel domain-containing protein</fullName>
    </recommendedName>
</protein>
<gene>
    <name evidence="3" type="ORF">BOTBODRAFT_163760</name>
</gene>
<name>A0A067MFX7_BOTB1</name>
<dbReference type="SUPFAM" id="SSF54909">
    <property type="entry name" value="Dimeric alpha+beta barrel"/>
    <property type="match status" value="1"/>
</dbReference>
<dbReference type="AlphaFoldDB" id="A0A067MFX7"/>
<dbReference type="HOGENOM" id="CLU_080664_2_1_1"/>
<dbReference type="OrthoDB" id="1601230at2759"/>
<accession>A0A067MFX7</accession>
<evidence type="ECO:0000259" key="2">
    <source>
        <dbReference type="PROSITE" id="PS51502"/>
    </source>
</evidence>
<dbReference type="PROSITE" id="PS51502">
    <property type="entry name" value="S_R_A_B_BARREL"/>
    <property type="match status" value="1"/>
</dbReference>
<dbReference type="InterPro" id="IPR011008">
    <property type="entry name" value="Dimeric_a/b-barrel"/>
</dbReference>
<sequence>MTIVHIVLFQLKSTADATAADDITKYMLALRDQCVHPDTGVPYIKSTIGGLNNSKEPLSGGLTHAFVVEFENEQDRDYYVKEDPHHKAFKASINGKIEKVVVVDFTPGVF</sequence>
<reference evidence="4" key="1">
    <citation type="journal article" date="2014" name="Proc. Natl. Acad. Sci. U.S.A.">
        <title>Extensive sampling of basidiomycete genomes demonstrates inadequacy of the white-rot/brown-rot paradigm for wood decay fungi.</title>
        <authorList>
            <person name="Riley R."/>
            <person name="Salamov A.A."/>
            <person name="Brown D.W."/>
            <person name="Nagy L.G."/>
            <person name="Floudas D."/>
            <person name="Held B.W."/>
            <person name="Levasseur A."/>
            <person name="Lombard V."/>
            <person name="Morin E."/>
            <person name="Otillar R."/>
            <person name="Lindquist E.A."/>
            <person name="Sun H."/>
            <person name="LaButti K.M."/>
            <person name="Schmutz J."/>
            <person name="Jabbour D."/>
            <person name="Luo H."/>
            <person name="Baker S.E."/>
            <person name="Pisabarro A.G."/>
            <person name="Walton J.D."/>
            <person name="Blanchette R.A."/>
            <person name="Henrissat B."/>
            <person name="Martin F."/>
            <person name="Cullen D."/>
            <person name="Hibbett D.S."/>
            <person name="Grigoriev I.V."/>
        </authorList>
    </citation>
    <scope>NUCLEOTIDE SEQUENCE [LARGE SCALE GENOMIC DNA]</scope>
    <source>
        <strain evidence="4">FD-172 SS1</strain>
    </source>
</reference>
<dbReference type="Proteomes" id="UP000027195">
    <property type="component" value="Unassembled WGS sequence"/>
</dbReference>
<dbReference type="EMBL" id="KL198067">
    <property type="protein sequence ID" value="KDQ10471.1"/>
    <property type="molecule type" value="Genomic_DNA"/>
</dbReference>